<keyword evidence="6 9" id="KW-1133">Transmembrane helix</keyword>
<feature type="transmembrane region" description="Helical" evidence="9">
    <location>
        <begin position="47"/>
        <end position="64"/>
    </location>
</feature>
<dbReference type="PANTHER" id="PTHR35011:SF2">
    <property type="entry name" value="2,3-DIKETO-L-GULONATE TRAP TRANSPORTER SMALL PERMEASE PROTEIN YIAM"/>
    <property type="match status" value="1"/>
</dbReference>
<organism evidence="11 12">
    <name type="scientific">Rubrobacter taiwanensis</name>
    <dbReference type="NCBI Taxonomy" id="185139"/>
    <lineage>
        <taxon>Bacteria</taxon>
        <taxon>Bacillati</taxon>
        <taxon>Actinomycetota</taxon>
        <taxon>Rubrobacteria</taxon>
        <taxon>Rubrobacterales</taxon>
        <taxon>Rubrobacteraceae</taxon>
        <taxon>Rubrobacter</taxon>
    </lineage>
</organism>
<evidence type="ECO:0000256" key="9">
    <source>
        <dbReference type="SAM" id="Phobius"/>
    </source>
</evidence>
<dbReference type="GO" id="GO:0005886">
    <property type="term" value="C:plasma membrane"/>
    <property type="evidence" value="ECO:0007669"/>
    <property type="project" value="UniProtKB-SubCell"/>
</dbReference>
<dbReference type="OrthoDB" id="2085311at2"/>
<keyword evidence="2" id="KW-0813">Transport</keyword>
<dbReference type="RefSeq" id="WP_132692895.1">
    <property type="nucleotide sequence ID" value="NZ_SKBU01000040.1"/>
</dbReference>
<dbReference type="InterPro" id="IPR007387">
    <property type="entry name" value="TRAP_DctQ"/>
</dbReference>
<feature type="transmembrane region" description="Helical" evidence="9">
    <location>
        <begin position="127"/>
        <end position="150"/>
    </location>
</feature>
<evidence type="ECO:0000313" key="12">
    <source>
        <dbReference type="Proteomes" id="UP000295244"/>
    </source>
</evidence>
<comment type="subcellular location">
    <subcellularLocation>
        <location evidence="1">Cell inner membrane</location>
        <topology evidence="1">Multi-pass membrane protein</topology>
    </subcellularLocation>
</comment>
<evidence type="ECO:0000256" key="5">
    <source>
        <dbReference type="ARBA" id="ARBA00022692"/>
    </source>
</evidence>
<evidence type="ECO:0000256" key="6">
    <source>
        <dbReference type="ARBA" id="ARBA00022989"/>
    </source>
</evidence>
<evidence type="ECO:0000256" key="3">
    <source>
        <dbReference type="ARBA" id="ARBA00022475"/>
    </source>
</evidence>
<proteinExistence type="inferred from homology"/>
<keyword evidence="7 9" id="KW-0472">Membrane</keyword>
<comment type="caution">
    <text evidence="11">The sequence shown here is derived from an EMBL/GenBank/DDBJ whole genome shotgun (WGS) entry which is preliminary data.</text>
</comment>
<dbReference type="Proteomes" id="UP000295244">
    <property type="component" value="Unassembled WGS sequence"/>
</dbReference>
<keyword evidence="12" id="KW-1185">Reference proteome</keyword>
<keyword evidence="3" id="KW-1003">Cell membrane</keyword>
<evidence type="ECO:0000256" key="8">
    <source>
        <dbReference type="ARBA" id="ARBA00038436"/>
    </source>
</evidence>
<comment type="similarity">
    <text evidence="8">Belongs to the TRAP transporter small permease family.</text>
</comment>
<evidence type="ECO:0000256" key="2">
    <source>
        <dbReference type="ARBA" id="ARBA00022448"/>
    </source>
</evidence>
<dbReference type="EMBL" id="SKBU01000040">
    <property type="protein sequence ID" value="TCJ13475.1"/>
    <property type="molecule type" value="Genomic_DNA"/>
</dbReference>
<feature type="domain" description="Tripartite ATP-independent periplasmic transporters DctQ component" evidence="10">
    <location>
        <begin position="23"/>
        <end position="153"/>
    </location>
</feature>
<evidence type="ECO:0000256" key="4">
    <source>
        <dbReference type="ARBA" id="ARBA00022519"/>
    </source>
</evidence>
<evidence type="ECO:0000259" key="10">
    <source>
        <dbReference type="Pfam" id="PF04290"/>
    </source>
</evidence>
<evidence type="ECO:0000313" key="11">
    <source>
        <dbReference type="EMBL" id="TCJ13475.1"/>
    </source>
</evidence>
<protein>
    <submittedName>
        <fullName evidence="11">TRAP transporter small permease</fullName>
    </submittedName>
</protein>
<keyword evidence="4" id="KW-0997">Cell inner membrane</keyword>
<keyword evidence="5 9" id="KW-0812">Transmembrane</keyword>
<dbReference type="GO" id="GO:0022857">
    <property type="term" value="F:transmembrane transporter activity"/>
    <property type="evidence" value="ECO:0007669"/>
    <property type="project" value="TreeGrafter"/>
</dbReference>
<gene>
    <name evidence="11" type="ORF">E0L93_15000</name>
</gene>
<dbReference type="Pfam" id="PF04290">
    <property type="entry name" value="DctQ"/>
    <property type="match status" value="1"/>
</dbReference>
<dbReference type="InterPro" id="IPR055348">
    <property type="entry name" value="DctQ"/>
</dbReference>
<accession>A0A4R1B8Z4</accession>
<feature type="transmembrane region" description="Helical" evidence="9">
    <location>
        <begin position="12"/>
        <end position="32"/>
    </location>
</feature>
<feature type="transmembrane region" description="Helical" evidence="9">
    <location>
        <begin position="85"/>
        <end position="107"/>
    </location>
</feature>
<name>A0A4R1B8Z4_9ACTN</name>
<sequence length="164" mass="18737">MRSLKRGLDRSLDALMILLLAGIVFLVLLQIFQRYFALFPTPWTEEMSRYLFVYLTFFGGAYLIKEKGHITVDVAVERLPRRLRLAVLVLVYLLMLAFLYIFTGGILELTLASVGVRASTMPWFSMAYLYGGVWLGGVLMFLYAAIELASSARRLLVRRREGRA</sequence>
<evidence type="ECO:0000256" key="1">
    <source>
        <dbReference type="ARBA" id="ARBA00004429"/>
    </source>
</evidence>
<evidence type="ECO:0000256" key="7">
    <source>
        <dbReference type="ARBA" id="ARBA00023136"/>
    </source>
</evidence>
<dbReference type="PANTHER" id="PTHR35011">
    <property type="entry name" value="2,3-DIKETO-L-GULONATE TRAP TRANSPORTER SMALL PERMEASE PROTEIN YIAM"/>
    <property type="match status" value="1"/>
</dbReference>
<dbReference type="AlphaFoldDB" id="A0A4R1B8Z4"/>
<reference evidence="11 12" key="1">
    <citation type="submission" date="2019-03" db="EMBL/GenBank/DDBJ databases">
        <title>Whole genome sequence of a novel Rubrobacter taiwanensis strain, isolated from Yellowstone National Park.</title>
        <authorList>
            <person name="Freed S."/>
            <person name="Ramaley R.F."/>
            <person name="Kyndt J.A."/>
        </authorList>
    </citation>
    <scope>NUCLEOTIDE SEQUENCE [LARGE SCALE GENOMIC DNA]</scope>
    <source>
        <strain evidence="11 12">Yellowstone</strain>
    </source>
</reference>
<dbReference type="GO" id="GO:0015740">
    <property type="term" value="P:C4-dicarboxylate transport"/>
    <property type="evidence" value="ECO:0007669"/>
    <property type="project" value="TreeGrafter"/>
</dbReference>